<gene>
    <name evidence="2" type="ORF">JOC73_003015</name>
</gene>
<evidence type="ECO:0000313" key="2">
    <source>
        <dbReference type="EMBL" id="MBM7616432.1"/>
    </source>
</evidence>
<name>A0ABS2NU06_9FIRM</name>
<evidence type="ECO:0000313" key="3">
    <source>
        <dbReference type="Proteomes" id="UP001314796"/>
    </source>
</evidence>
<comment type="caution">
    <text evidence="2">The sequence shown here is derived from an EMBL/GenBank/DDBJ whole genome shotgun (WGS) entry which is preliminary data.</text>
</comment>
<evidence type="ECO:0000256" key="1">
    <source>
        <dbReference type="SAM" id="Phobius"/>
    </source>
</evidence>
<keyword evidence="3" id="KW-1185">Reference proteome</keyword>
<feature type="transmembrane region" description="Helical" evidence="1">
    <location>
        <begin position="48"/>
        <end position="70"/>
    </location>
</feature>
<protein>
    <submittedName>
        <fullName evidence="2">Uncharacterized protein</fullName>
    </submittedName>
</protein>
<accession>A0ABS2NU06</accession>
<keyword evidence="1" id="KW-0812">Transmembrane</keyword>
<feature type="transmembrane region" description="Helical" evidence="1">
    <location>
        <begin position="121"/>
        <end position="145"/>
    </location>
</feature>
<sequence>MKQEGKNLPISKYLLSEKDINLLKNYVKQHKDKIGKLIYINPKTNNNIILKVALIIEHSYVLLVMIYIVLPTLMQHFPNYKLLFAVIGFIGLLGYLKLSYQRLVWLTNEQKKARNRFLIETSSLLLGVALLYYSNLLFFSMFSLYPTIYINRMITIKFVEVLDN</sequence>
<organism evidence="2 3">
    <name type="scientific">Alkaliphilus hydrothermalis</name>
    <dbReference type="NCBI Taxonomy" id="1482730"/>
    <lineage>
        <taxon>Bacteria</taxon>
        <taxon>Bacillati</taxon>
        <taxon>Bacillota</taxon>
        <taxon>Clostridia</taxon>
        <taxon>Peptostreptococcales</taxon>
        <taxon>Natronincolaceae</taxon>
        <taxon>Alkaliphilus</taxon>
    </lineage>
</organism>
<dbReference type="Proteomes" id="UP001314796">
    <property type="component" value="Unassembled WGS sequence"/>
</dbReference>
<proteinExistence type="predicted"/>
<keyword evidence="1" id="KW-0472">Membrane</keyword>
<reference evidence="2 3" key="1">
    <citation type="submission" date="2021-01" db="EMBL/GenBank/DDBJ databases">
        <title>Genomic Encyclopedia of Type Strains, Phase IV (KMG-IV): sequencing the most valuable type-strain genomes for metagenomic binning, comparative biology and taxonomic classification.</title>
        <authorList>
            <person name="Goeker M."/>
        </authorList>
    </citation>
    <scope>NUCLEOTIDE SEQUENCE [LARGE SCALE GENOMIC DNA]</scope>
    <source>
        <strain evidence="2 3">DSM 25890</strain>
    </source>
</reference>
<dbReference type="EMBL" id="JAFBEE010000037">
    <property type="protein sequence ID" value="MBM7616432.1"/>
    <property type="molecule type" value="Genomic_DNA"/>
</dbReference>
<feature type="transmembrane region" description="Helical" evidence="1">
    <location>
        <begin position="82"/>
        <end position="100"/>
    </location>
</feature>
<keyword evidence="1" id="KW-1133">Transmembrane helix</keyword>